<proteinExistence type="predicted"/>
<dbReference type="PANTHER" id="PTHR39962">
    <property type="entry name" value="BLL4848 PROTEIN"/>
    <property type="match status" value="1"/>
</dbReference>
<dbReference type="Gene3D" id="3.40.140.80">
    <property type="match status" value="1"/>
</dbReference>
<reference evidence="3 4" key="1">
    <citation type="submission" date="2019-03" db="EMBL/GenBank/DDBJ databases">
        <title>Genomic Encyclopedia of Type Strains, Phase IV (KMG-IV): sequencing the most valuable type-strain genomes for metagenomic binning, comparative biology and taxonomic classification.</title>
        <authorList>
            <person name="Goeker M."/>
        </authorList>
    </citation>
    <scope>NUCLEOTIDE SEQUENCE [LARGE SCALE GENOMIC DNA]</scope>
    <source>
        <strain evidence="3 4">DSM 102969</strain>
    </source>
</reference>
<dbReference type="PANTHER" id="PTHR39962:SF1">
    <property type="entry name" value="LPXI FAMILY PROTEIN"/>
    <property type="match status" value="1"/>
</dbReference>
<protein>
    <recommendedName>
        <fullName evidence="5">DUF1009 domain-containing protein</fullName>
    </recommendedName>
</protein>
<feature type="domain" description="LpxI N-terminal" evidence="2">
    <location>
        <begin position="13"/>
        <end position="141"/>
    </location>
</feature>
<dbReference type="Gene3D" id="3.40.50.20">
    <property type="match status" value="1"/>
</dbReference>
<accession>A0A4V3CWS5</accession>
<organism evidence="3 4">
    <name type="scientific">Oharaeibacter diazotrophicus</name>
    <dbReference type="NCBI Taxonomy" id="1920512"/>
    <lineage>
        <taxon>Bacteria</taxon>
        <taxon>Pseudomonadati</taxon>
        <taxon>Pseudomonadota</taxon>
        <taxon>Alphaproteobacteria</taxon>
        <taxon>Hyphomicrobiales</taxon>
        <taxon>Pleomorphomonadaceae</taxon>
        <taxon>Oharaeibacter</taxon>
    </lineage>
</organism>
<dbReference type="AlphaFoldDB" id="A0A4V3CWS5"/>
<evidence type="ECO:0000259" key="2">
    <source>
        <dbReference type="Pfam" id="PF17930"/>
    </source>
</evidence>
<dbReference type="InterPro" id="IPR041255">
    <property type="entry name" value="LpxI_N"/>
</dbReference>
<evidence type="ECO:0000259" key="1">
    <source>
        <dbReference type="Pfam" id="PF06230"/>
    </source>
</evidence>
<dbReference type="InterPro" id="IPR010415">
    <property type="entry name" value="LpxI_C"/>
</dbReference>
<dbReference type="Proteomes" id="UP000294547">
    <property type="component" value="Unassembled WGS sequence"/>
</dbReference>
<gene>
    <name evidence="3" type="ORF">EDD54_1383</name>
</gene>
<dbReference type="OrthoDB" id="9789836at2"/>
<dbReference type="InterPro" id="IPR043167">
    <property type="entry name" value="LpxI_C_sf"/>
</dbReference>
<sequence>MARPAPDPARPTLGIIAGGGSVPPAVARAAVAAGRPVVVMAIAGEADSTVQAFPHHWVRWGEIGRLFDLLVREKVGEIVICGAVNRPDFTSIRVDLGAVLSLPKILSLMVGGDDTVLKNVVRFFEDRGYAVTGAHAIAPELVAAAGVLGRHAPDDAARLDVARGFEAARALGGLDVGQASIAVGGRVVALEGIEGTDEMLKRVADLRARGRLKAPARSGVLVKAAKPQQDLRVDMPTIGPRTVEAAVAAGLGGIAVEAGRVMIVDRAATVAAADAARLFLAGVDGAAP</sequence>
<dbReference type="InterPro" id="IPR053174">
    <property type="entry name" value="LpxI"/>
</dbReference>
<name>A0A4V3CWS5_9HYPH</name>
<dbReference type="EMBL" id="SNXY01000006">
    <property type="protein sequence ID" value="TDP87488.1"/>
    <property type="molecule type" value="Genomic_DNA"/>
</dbReference>
<keyword evidence="4" id="KW-1185">Reference proteome</keyword>
<dbReference type="Pfam" id="PF06230">
    <property type="entry name" value="LpxI_C"/>
    <property type="match status" value="1"/>
</dbReference>
<evidence type="ECO:0000313" key="3">
    <source>
        <dbReference type="EMBL" id="TDP87488.1"/>
    </source>
</evidence>
<feature type="domain" description="LpxI C-terminal" evidence="1">
    <location>
        <begin position="145"/>
        <end position="280"/>
    </location>
</feature>
<comment type="caution">
    <text evidence="3">The sequence shown here is derived from an EMBL/GenBank/DDBJ whole genome shotgun (WGS) entry which is preliminary data.</text>
</comment>
<dbReference type="RefSeq" id="WP_126535393.1">
    <property type="nucleotide sequence ID" value="NZ_BSPM01000008.1"/>
</dbReference>
<dbReference type="Pfam" id="PF17930">
    <property type="entry name" value="LpxI_N"/>
    <property type="match status" value="1"/>
</dbReference>
<evidence type="ECO:0008006" key="5">
    <source>
        <dbReference type="Google" id="ProtNLM"/>
    </source>
</evidence>
<evidence type="ECO:0000313" key="4">
    <source>
        <dbReference type="Proteomes" id="UP000294547"/>
    </source>
</evidence>